<proteinExistence type="predicted"/>
<dbReference type="NCBIfam" id="TIGR01167">
    <property type="entry name" value="LPXTG_anchor"/>
    <property type="match status" value="1"/>
</dbReference>
<dbReference type="EMBL" id="CP163443">
    <property type="protein sequence ID" value="XDQ53458.1"/>
    <property type="molecule type" value="Genomic_DNA"/>
</dbReference>
<protein>
    <submittedName>
        <fullName evidence="2">LPXTG cell wall anchor domain-containing protein</fullName>
    </submittedName>
</protein>
<organism evidence="2">
    <name type="scientific">Streptomyces sp. R41</name>
    <dbReference type="NCBI Taxonomy" id="3238632"/>
    <lineage>
        <taxon>Bacteria</taxon>
        <taxon>Bacillati</taxon>
        <taxon>Actinomycetota</taxon>
        <taxon>Actinomycetes</taxon>
        <taxon>Kitasatosporales</taxon>
        <taxon>Streptomycetaceae</taxon>
        <taxon>Streptomyces</taxon>
    </lineage>
</organism>
<name>A0AB39RCL3_9ACTN</name>
<sequence>MAETGAESVLAATAVSGALLAAGTVLYRRGRATSRR</sequence>
<accession>A0AB39RCL3</accession>
<gene>
    <name evidence="2" type="ORF">AB5J53_18190</name>
</gene>
<evidence type="ECO:0000313" key="2">
    <source>
        <dbReference type="EMBL" id="XDQ53458.1"/>
    </source>
</evidence>
<reference evidence="2" key="1">
    <citation type="submission" date="2024-07" db="EMBL/GenBank/DDBJ databases">
        <authorList>
            <person name="Yu S.T."/>
        </authorList>
    </citation>
    <scope>NUCLEOTIDE SEQUENCE</scope>
    <source>
        <strain evidence="2">R41</strain>
    </source>
</reference>
<keyword evidence="1" id="KW-0812">Transmembrane</keyword>
<dbReference type="AlphaFoldDB" id="A0AB39RCL3"/>
<keyword evidence="1" id="KW-1133">Transmembrane helix</keyword>
<evidence type="ECO:0000256" key="1">
    <source>
        <dbReference type="SAM" id="Phobius"/>
    </source>
</evidence>
<feature type="transmembrane region" description="Helical" evidence="1">
    <location>
        <begin position="6"/>
        <end position="27"/>
    </location>
</feature>
<keyword evidence="1" id="KW-0472">Membrane</keyword>
<dbReference type="RefSeq" id="WP_369246711.1">
    <property type="nucleotide sequence ID" value="NZ_CP163443.1"/>
</dbReference>